<dbReference type="RefSeq" id="WP_014788542.1">
    <property type="nucleotide sequence ID" value="NC_018015.1"/>
</dbReference>
<dbReference type="Gene3D" id="3.40.50.1010">
    <property type="entry name" value="5'-nuclease"/>
    <property type="match status" value="1"/>
</dbReference>
<dbReference type="InterPro" id="IPR029060">
    <property type="entry name" value="PIN-like_dom_sf"/>
</dbReference>
<dbReference type="PANTHER" id="PTHR39677">
    <property type="entry name" value="RIBONUCLEASE VAPC6"/>
    <property type="match status" value="1"/>
</dbReference>
<dbReference type="Proteomes" id="UP000006064">
    <property type="component" value="Chromosome"/>
</dbReference>
<protein>
    <recommendedName>
        <fullName evidence="1">PIN domain-containing protein</fullName>
    </recommendedName>
</protein>
<dbReference type="GeneID" id="13038393"/>
<dbReference type="OrthoDB" id="21406at2157"/>
<dbReference type="Pfam" id="PF01850">
    <property type="entry name" value="PIN"/>
    <property type="match status" value="1"/>
</dbReference>
<dbReference type="KEGG" id="thm:CL1_0701"/>
<keyword evidence="3" id="KW-1185">Reference proteome</keyword>
<dbReference type="SUPFAM" id="SSF88723">
    <property type="entry name" value="PIN domain-like"/>
    <property type="match status" value="1"/>
</dbReference>
<dbReference type="EMBL" id="CP003651">
    <property type="protein sequence ID" value="AFL94906.1"/>
    <property type="molecule type" value="Genomic_DNA"/>
</dbReference>
<dbReference type="InterPro" id="IPR002716">
    <property type="entry name" value="PIN_dom"/>
</dbReference>
<gene>
    <name evidence="2" type="ORF">CL1_0701</name>
</gene>
<feature type="domain" description="PIN" evidence="1">
    <location>
        <begin position="2"/>
        <end position="136"/>
    </location>
</feature>
<sequence>MDSSVIVNLIVETELTEFAEKVLEDTPLLTSETVVDESVYVIIRKLFSLKGVKNRFEVKKRLHTPEGQEVIDEAIELVMGLIEEVDVAILTDADVYITIATMKKYSLLPHDARIVATMLQNGVKRLATFDDDFRPIPGLVLLPKDYWDSR</sequence>
<dbReference type="HOGENOM" id="CLU_134210_1_0_2"/>
<organism evidence="2 3">
    <name type="scientific">Thermococcus cleftensis (strain DSM 27260 / KACC 17922 / CL1)</name>
    <dbReference type="NCBI Taxonomy" id="163003"/>
    <lineage>
        <taxon>Archaea</taxon>
        <taxon>Methanobacteriati</taxon>
        <taxon>Methanobacteriota</taxon>
        <taxon>Thermococci</taxon>
        <taxon>Thermococcales</taxon>
        <taxon>Thermococcaceae</taxon>
        <taxon>Thermococcus</taxon>
    </lineage>
</organism>
<accession>I3ZT72</accession>
<evidence type="ECO:0000259" key="1">
    <source>
        <dbReference type="Pfam" id="PF01850"/>
    </source>
</evidence>
<dbReference type="PANTHER" id="PTHR39677:SF4">
    <property type="entry name" value="RIBONUCLEASE VAPC6"/>
    <property type="match status" value="1"/>
</dbReference>
<proteinExistence type="predicted"/>
<reference evidence="2 3" key="1">
    <citation type="journal article" date="2012" name="J. Bacteriol.">
        <title>Complete Genome Sequence of the Hyperthermophilic Archaeon Thermococcus sp. Strain CL1, Isolated from a Paralvinella sp. Polychaete Worm Collected from a Hydrothermal Vent.</title>
        <authorList>
            <person name="Jung J.H."/>
            <person name="Holden J.F."/>
            <person name="Seo D.H."/>
            <person name="Park K.H."/>
            <person name="Shin H."/>
            <person name="Ryu S."/>
            <person name="Lee J.H."/>
            <person name="Park C.S."/>
        </authorList>
    </citation>
    <scope>NUCLEOTIDE SEQUENCE [LARGE SCALE GENOMIC DNA]</scope>
    <source>
        <strain evidence="3">DSM 27260 / KACC 17922 / CL1</strain>
    </source>
</reference>
<name>I3ZT72_THECF</name>
<evidence type="ECO:0000313" key="3">
    <source>
        <dbReference type="Proteomes" id="UP000006064"/>
    </source>
</evidence>
<dbReference type="AlphaFoldDB" id="I3ZT72"/>
<evidence type="ECO:0000313" key="2">
    <source>
        <dbReference type="EMBL" id="AFL94906.1"/>
    </source>
</evidence>